<dbReference type="Proteomes" id="UP000177869">
    <property type="component" value="Unassembled WGS sequence"/>
</dbReference>
<reference evidence="1 2" key="1">
    <citation type="journal article" date="2016" name="Nat. Commun.">
        <title>Thousands of microbial genomes shed light on interconnected biogeochemical processes in an aquifer system.</title>
        <authorList>
            <person name="Anantharaman K."/>
            <person name="Brown C.T."/>
            <person name="Hug L.A."/>
            <person name="Sharon I."/>
            <person name="Castelle C.J."/>
            <person name="Probst A.J."/>
            <person name="Thomas B.C."/>
            <person name="Singh A."/>
            <person name="Wilkins M.J."/>
            <person name="Karaoz U."/>
            <person name="Brodie E.L."/>
            <person name="Williams K.H."/>
            <person name="Hubbard S.S."/>
            <person name="Banfield J.F."/>
        </authorList>
    </citation>
    <scope>NUCLEOTIDE SEQUENCE [LARGE SCALE GENOMIC DNA]</scope>
</reference>
<dbReference type="AlphaFoldDB" id="A0A1F6URE3"/>
<protein>
    <submittedName>
        <fullName evidence="1">Uncharacterized protein</fullName>
    </submittedName>
</protein>
<evidence type="ECO:0000313" key="1">
    <source>
        <dbReference type="EMBL" id="OGI59955.1"/>
    </source>
</evidence>
<dbReference type="EMBL" id="MFTI01000020">
    <property type="protein sequence ID" value="OGI59955.1"/>
    <property type="molecule type" value="Genomic_DNA"/>
</dbReference>
<name>A0A1F6URE3_9BACT</name>
<accession>A0A1F6URE3</accession>
<dbReference type="STRING" id="1801732.A2814_01470"/>
<evidence type="ECO:0000313" key="2">
    <source>
        <dbReference type="Proteomes" id="UP000177869"/>
    </source>
</evidence>
<organism evidence="1 2">
    <name type="scientific">Candidatus Nomurabacteria bacterium RIFCSPHIGHO2_01_FULL_38_19</name>
    <dbReference type="NCBI Taxonomy" id="1801732"/>
    <lineage>
        <taxon>Bacteria</taxon>
        <taxon>Candidatus Nomuraibacteriota</taxon>
    </lineage>
</organism>
<sequence>MIAIKDLLANWSNALLSEELKIKAVNKVLQQVIGIKIENRDIQIKNNTVYLNVKPIYKNEIFINKKEITSLLEKTLGKKAPKDVR</sequence>
<proteinExistence type="predicted"/>
<comment type="caution">
    <text evidence="1">The sequence shown here is derived from an EMBL/GenBank/DDBJ whole genome shotgun (WGS) entry which is preliminary data.</text>
</comment>
<gene>
    <name evidence="1" type="ORF">A2814_01470</name>
</gene>